<organism evidence="2 3">
    <name type="scientific">Klebsiella michiganensis</name>
    <dbReference type="NCBI Taxonomy" id="1134687"/>
    <lineage>
        <taxon>Bacteria</taxon>
        <taxon>Pseudomonadati</taxon>
        <taxon>Pseudomonadota</taxon>
        <taxon>Gammaproteobacteria</taxon>
        <taxon>Enterobacterales</taxon>
        <taxon>Enterobacteriaceae</taxon>
        <taxon>Klebsiella/Raoultella group</taxon>
        <taxon>Klebsiella</taxon>
    </lineage>
</organism>
<evidence type="ECO:0000313" key="3">
    <source>
        <dbReference type="Proteomes" id="UP000254863"/>
    </source>
</evidence>
<sequence>MNVVILDTGCANLNSVKSAVSRHGYEPQVSRDPDVVLRADKLFLPGVGTAQAAMDQLRERDLIRTD</sequence>
<dbReference type="AlphaFoldDB" id="A0A7H4PJ89"/>
<comment type="caution">
    <text evidence="2">The sequence shown here is derived from an EMBL/GenBank/DDBJ whole genome shotgun (WGS) entry which is preliminary data.</text>
</comment>
<dbReference type="InterPro" id="IPR029062">
    <property type="entry name" value="Class_I_gatase-like"/>
</dbReference>
<dbReference type="EMBL" id="UGMS01000003">
    <property type="protein sequence ID" value="STW78462.1"/>
    <property type="molecule type" value="Genomic_DNA"/>
</dbReference>
<evidence type="ECO:0000256" key="1">
    <source>
        <dbReference type="ARBA" id="ARBA00022962"/>
    </source>
</evidence>
<dbReference type="SUPFAM" id="SSF52317">
    <property type="entry name" value="Class I glutamine amidotransferase-like"/>
    <property type="match status" value="1"/>
</dbReference>
<keyword evidence="1" id="KW-0315">Glutamine amidotransferase</keyword>
<keyword evidence="2" id="KW-0328">Glycosyltransferase</keyword>
<accession>A0A7H4PJ89</accession>
<protein>
    <submittedName>
        <fullName evidence="2">Imidazole glycerol phosphate synthase amidotransferase subunit</fullName>
        <ecNumber evidence="2">2.4.2.-</ecNumber>
    </submittedName>
</protein>
<dbReference type="PANTHER" id="PTHR42701">
    <property type="entry name" value="IMIDAZOLE GLYCEROL PHOSPHATE SYNTHASE SUBUNIT HISH"/>
    <property type="match status" value="1"/>
</dbReference>
<dbReference type="PROSITE" id="PS51273">
    <property type="entry name" value="GATASE_TYPE_1"/>
    <property type="match status" value="1"/>
</dbReference>
<dbReference type="EC" id="2.4.2.-" evidence="2"/>
<evidence type="ECO:0000313" key="2">
    <source>
        <dbReference type="EMBL" id="STW78462.1"/>
    </source>
</evidence>
<dbReference type="InterPro" id="IPR010139">
    <property type="entry name" value="Imidazole-glycPsynth_HisH"/>
</dbReference>
<dbReference type="Proteomes" id="UP000254863">
    <property type="component" value="Unassembled WGS sequence"/>
</dbReference>
<proteinExistence type="predicted"/>
<gene>
    <name evidence="2" type="primary">hisH_2</name>
    <name evidence="2" type="ORF">NCTC11685_05763</name>
</gene>
<reference evidence="2 3" key="1">
    <citation type="submission" date="2018-06" db="EMBL/GenBank/DDBJ databases">
        <authorList>
            <consortium name="Pathogen Informatics"/>
            <person name="Doyle S."/>
        </authorList>
    </citation>
    <scope>NUCLEOTIDE SEQUENCE [LARGE SCALE GENOMIC DNA]</scope>
    <source>
        <strain evidence="2 3">NCTC11685</strain>
    </source>
</reference>
<dbReference type="Gene3D" id="3.40.50.880">
    <property type="match status" value="1"/>
</dbReference>
<name>A0A7H4PJ89_9ENTR</name>
<dbReference type="PANTHER" id="PTHR42701:SF1">
    <property type="entry name" value="IMIDAZOLE GLYCEROL PHOSPHATE SYNTHASE SUBUNIT HISH"/>
    <property type="match status" value="1"/>
</dbReference>
<keyword evidence="2" id="KW-0808">Transferase</keyword>
<dbReference type="GO" id="GO:0000107">
    <property type="term" value="F:imidazoleglycerol-phosphate synthase activity"/>
    <property type="evidence" value="ECO:0007669"/>
    <property type="project" value="TreeGrafter"/>
</dbReference>
<dbReference type="GO" id="GO:0000105">
    <property type="term" value="P:L-histidine biosynthetic process"/>
    <property type="evidence" value="ECO:0007669"/>
    <property type="project" value="InterPro"/>
</dbReference>